<dbReference type="Pfam" id="PF13420">
    <property type="entry name" value="Acetyltransf_4"/>
    <property type="match status" value="1"/>
</dbReference>
<dbReference type="SUPFAM" id="SSF55729">
    <property type="entry name" value="Acyl-CoA N-acyltransferases (Nat)"/>
    <property type="match status" value="1"/>
</dbReference>
<name>A0AB39V609_9FUSO</name>
<accession>A0AB39V609</accession>
<dbReference type="PANTHER" id="PTHR43072">
    <property type="entry name" value="N-ACETYLTRANSFERASE"/>
    <property type="match status" value="1"/>
</dbReference>
<protein>
    <submittedName>
        <fullName evidence="2">N-acetyltransferase family protein</fullName>
    </submittedName>
</protein>
<dbReference type="PANTHER" id="PTHR43072:SF8">
    <property type="entry name" value="ACYLTRANSFERASE FABY-RELATED"/>
    <property type="match status" value="1"/>
</dbReference>
<evidence type="ECO:0000313" key="2">
    <source>
        <dbReference type="EMBL" id="XDU62772.1"/>
    </source>
</evidence>
<dbReference type="Gene3D" id="3.40.630.30">
    <property type="match status" value="1"/>
</dbReference>
<sequence length="210" mass="25185">MNFFKKFRMEKELMKLKNEDLIFRFATENDAKEILEIYRPYIENTTITFEYEVPSVKEFKERIRKILEEYPYIVCEYDKKIIGYAYAHRVWSRAAYQWDAELSVYTNENYSGNGIGKKLYKMLMEILKLQNVVNVYGCVTYPNENSDKLHEYFGFNKVGIFKNAGYKFGKWIGVTWFEKAILEHCENPKPLKKILDVDKNKIKYIFKIVC</sequence>
<dbReference type="GO" id="GO:0016747">
    <property type="term" value="F:acyltransferase activity, transferring groups other than amino-acyl groups"/>
    <property type="evidence" value="ECO:0007669"/>
    <property type="project" value="InterPro"/>
</dbReference>
<dbReference type="KEGG" id="lala:AB8B28_02610"/>
<evidence type="ECO:0000259" key="1">
    <source>
        <dbReference type="PROSITE" id="PS51186"/>
    </source>
</evidence>
<dbReference type="EMBL" id="CP165647">
    <property type="protein sequence ID" value="XDU62772.1"/>
    <property type="molecule type" value="Genomic_DNA"/>
</dbReference>
<dbReference type="RefSeq" id="WP_369716625.1">
    <property type="nucleotide sequence ID" value="NZ_CP165647.1"/>
</dbReference>
<dbReference type="CDD" id="cd04301">
    <property type="entry name" value="NAT_SF"/>
    <property type="match status" value="1"/>
</dbReference>
<feature type="domain" description="N-acetyltransferase" evidence="1">
    <location>
        <begin position="21"/>
        <end position="173"/>
    </location>
</feature>
<gene>
    <name evidence="2" type="ORF">AB8B28_02610</name>
</gene>
<dbReference type="AlphaFoldDB" id="A0AB39V609"/>
<dbReference type="InterPro" id="IPR000182">
    <property type="entry name" value="GNAT_dom"/>
</dbReference>
<dbReference type="PROSITE" id="PS51186">
    <property type="entry name" value="GNAT"/>
    <property type="match status" value="1"/>
</dbReference>
<dbReference type="InterPro" id="IPR016181">
    <property type="entry name" value="Acyl_CoA_acyltransferase"/>
</dbReference>
<organism evidence="2">
    <name type="scientific">Leptotrichia alba</name>
    <dbReference type="NCBI Taxonomy" id="3239304"/>
    <lineage>
        <taxon>Bacteria</taxon>
        <taxon>Fusobacteriati</taxon>
        <taxon>Fusobacteriota</taxon>
        <taxon>Fusobacteriia</taxon>
        <taxon>Fusobacteriales</taxon>
        <taxon>Leptotrichiaceae</taxon>
        <taxon>Leptotrichia</taxon>
    </lineage>
</organism>
<reference evidence="2" key="1">
    <citation type="submission" date="2024-07" db="EMBL/GenBank/DDBJ databases">
        <authorList>
            <person name="Li X.-J."/>
            <person name="Wang X."/>
        </authorList>
    </citation>
    <scope>NUCLEOTIDE SEQUENCE</scope>
    <source>
        <strain evidence="2">HSP-536</strain>
    </source>
</reference>
<proteinExistence type="predicted"/>